<dbReference type="InterPro" id="IPR009057">
    <property type="entry name" value="Homeodomain-like_sf"/>
</dbReference>
<evidence type="ECO:0000256" key="2">
    <source>
        <dbReference type="ARBA" id="ARBA00023125"/>
    </source>
</evidence>
<keyword evidence="3" id="KW-0804">Transcription</keyword>
<dbReference type="Pfam" id="PF00440">
    <property type="entry name" value="TetR_N"/>
    <property type="match status" value="1"/>
</dbReference>
<feature type="domain" description="HTH tetR-type" evidence="5">
    <location>
        <begin position="4"/>
        <end position="64"/>
    </location>
</feature>
<gene>
    <name evidence="6" type="ORF">RI138_19975</name>
</gene>
<sequence>MDQKPARARIVDAAHDLMLSIGLARTTTKEIARAADCSEAALYKHFSSKEELFVTVLAERLPKLGNLLSGLAAGEGGIEDHLTDIARQAALFYEQTFPMAASLYAEPQLKHRHEQGMRDLGTGPHRPIQQLDAYLRAEQDAGRIRADADTYAAASLLLGACAQRAFAYSTLPGGTPPQPLDEFATAIARTLLAGIS</sequence>
<dbReference type="Gene3D" id="1.10.357.10">
    <property type="entry name" value="Tetracycline Repressor, domain 2"/>
    <property type="match status" value="1"/>
</dbReference>
<dbReference type="PANTHER" id="PTHR30055">
    <property type="entry name" value="HTH-TYPE TRANSCRIPTIONAL REGULATOR RUTR"/>
    <property type="match status" value="1"/>
</dbReference>
<keyword evidence="2 4" id="KW-0238">DNA-binding</keyword>
<protein>
    <submittedName>
        <fullName evidence="6">TetR/AcrR family transcriptional regulator</fullName>
    </submittedName>
</protein>
<organism evidence="6 7">
    <name type="scientific">Streptomyces durocortorensis</name>
    <dbReference type="NCBI Taxonomy" id="2811104"/>
    <lineage>
        <taxon>Bacteria</taxon>
        <taxon>Bacillati</taxon>
        <taxon>Actinomycetota</taxon>
        <taxon>Actinomycetes</taxon>
        <taxon>Kitasatosporales</taxon>
        <taxon>Streptomycetaceae</taxon>
        <taxon>Streptomyces</taxon>
    </lineage>
</organism>
<dbReference type="PANTHER" id="PTHR30055:SF234">
    <property type="entry name" value="HTH-TYPE TRANSCRIPTIONAL REGULATOR BETI"/>
    <property type="match status" value="1"/>
</dbReference>
<keyword evidence="1" id="KW-0805">Transcription regulation</keyword>
<evidence type="ECO:0000313" key="7">
    <source>
        <dbReference type="Proteomes" id="UP001303236"/>
    </source>
</evidence>
<evidence type="ECO:0000256" key="1">
    <source>
        <dbReference type="ARBA" id="ARBA00023015"/>
    </source>
</evidence>
<dbReference type="InterPro" id="IPR001647">
    <property type="entry name" value="HTH_TetR"/>
</dbReference>
<feature type="DNA-binding region" description="H-T-H motif" evidence="4">
    <location>
        <begin position="27"/>
        <end position="46"/>
    </location>
</feature>
<dbReference type="Proteomes" id="UP001303236">
    <property type="component" value="Chromosome"/>
</dbReference>
<proteinExistence type="predicted"/>
<dbReference type="InterPro" id="IPR036271">
    <property type="entry name" value="Tet_transcr_reg_TetR-rel_C_sf"/>
</dbReference>
<evidence type="ECO:0000313" key="6">
    <source>
        <dbReference type="EMBL" id="WNF28916.1"/>
    </source>
</evidence>
<dbReference type="PRINTS" id="PR00455">
    <property type="entry name" value="HTHTETR"/>
</dbReference>
<dbReference type="PROSITE" id="PS50977">
    <property type="entry name" value="HTH_TETR_2"/>
    <property type="match status" value="1"/>
</dbReference>
<keyword evidence="7" id="KW-1185">Reference proteome</keyword>
<accession>A0ABY9VYD5</accession>
<evidence type="ECO:0000256" key="3">
    <source>
        <dbReference type="ARBA" id="ARBA00023163"/>
    </source>
</evidence>
<dbReference type="EMBL" id="CP134500">
    <property type="protein sequence ID" value="WNF28916.1"/>
    <property type="molecule type" value="Genomic_DNA"/>
</dbReference>
<dbReference type="SUPFAM" id="SSF46689">
    <property type="entry name" value="Homeodomain-like"/>
    <property type="match status" value="1"/>
</dbReference>
<evidence type="ECO:0000259" key="5">
    <source>
        <dbReference type="PROSITE" id="PS50977"/>
    </source>
</evidence>
<evidence type="ECO:0000256" key="4">
    <source>
        <dbReference type="PROSITE-ProRule" id="PRU00335"/>
    </source>
</evidence>
<dbReference type="InterPro" id="IPR050109">
    <property type="entry name" value="HTH-type_TetR-like_transc_reg"/>
</dbReference>
<dbReference type="SUPFAM" id="SSF48498">
    <property type="entry name" value="Tetracyclin repressor-like, C-terminal domain"/>
    <property type="match status" value="1"/>
</dbReference>
<dbReference type="Pfam" id="PF14246">
    <property type="entry name" value="TetR_C_7"/>
    <property type="match status" value="1"/>
</dbReference>
<name>A0ABY9VYD5_9ACTN</name>
<dbReference type="InterPro" id="IPR039536">
    <property type="entry name" value="TetR_C_Proteobacteria"/>
</dbReference>
<reference evidence="6 7" key="1">
    <citation type="submission" date="2023-09" db="EMBL/GenBank/DDBJ databases">
        <title>Genome completion map analysis of the actinomycetes C11-1.</title>
        <authorList>
            <person name="Qin P."/>
            <person name="Guan P."/>
        </authorList>
    </citation>
    <scope>NUCLEOTIDE SEQUENCE [LARGE SCALE GENOMIC DNA]</scope>
    <source>
        <strain evidence="6 7">C11-1</strain>
    </source>
</reference>